<evidence type="ECO:0000256" key="4">
    <source>
        <dbReference type="ARBA" id="ARBA00022840"/>
    </source>
</evidence>
<evidence type="ECO:0000256" key="2">
    <source>
        <dbReference type="ARBA" id="ARBA00022598"/>
    </source>
</evidence>
<name>X0YQB3_9ZZZZ</name>
<keyword evidence="4" id="KW-0067">ATP-binding</keyword>
<dbReference type="GO" id="GO:0005524">
    <property type="term" value="F:ATP binding"/>
    <property type="evidence" value="ECO:0007669"/>
    <property type="project" value="UniProtKB-KW"/>
</dbReference>
<dbReference type="InterPro" id="IPR006195">
    <property type="entry name" value="aa-tRNA-synth_II"/>
</dbReference>
<comment type="caution">
    <text evidence="8">The sequence shown here is derived from an EMBL/GenBank/DDBJ whole genome shotgun (WGS) entry which is preliminary data.</text>
</comment>
<dbReference type="PANTHER" id="PTHR22594">
    <property type="entry name" value="ASPARTYL/LYSYL-TRNA SYNTHETASE"/>
    <property type="match status" value="1"/>
</dbReference>
<dbReference type="PANTHER" id="PTHR22594:SF5">
    <property type="entry name" value="ASPARTATE--TRNA LIGASE, MITOCHONDRIAL"/>
    <property type="match status" value="1"/>
</dbReference>
<dbReference type="InterPro" id="IPR002312">
    <property type="entry name" value="Asp/Asn-tRNA-synth_IIb"/>
</dbReference>
<dbReference type="PRINTS" id="PR01042">
    <property type="entry name" value="TRNASYNTHASP"/>
</dbReference>
<keyword evidence="6" id="KW-0030">Aminoacyl-tRNA synthetase</keyword>
<dbReference type="GO" id="GO:0006422">
    <property type="term" value="P:aspartyl-tRNA aminoacylation"/>
    <property type="evidence" value="ECO:0007669"/>
    <property type="project" value="TreeGrafter"/>
</dbReference>
<dbReference type="Pfam" id="PF02938">
    <property type="entry name" value="GAD"/>
    <property type="match status" value="1"/>
</dbReference>
<dbReference type="Pfam" id="PF00152">
    <property type="entry name" value="tRNA-synt_2"/>
    <property type="match status" value="1"/>
</dbReference>
<dbReference type="AlphaFoldDB" id="X0YQB3"/>
<dbReference type="InterPro" id="IPR029351">
    <property type="entry name" value="GAD_dom"/>
</dbReference>
<feature type="non-terminal residue" evidence="8">
    <location>
        <position position="218"/>
    </location>
</feature>
<evidence type="ECO:0000256" key="3">
    <source>
        <dbReference type="ARBA" id="ARBA00022741"/>
    </source>
</evidence>
<keyword evidence="2" id="KW-0436">Ligase</keyword>
<keyword evidence="3" id="KW-0547">Nucleotide-binding</keyword>
<dbReference type="SUPFAM" id="SSF55261">
    <property type="entry name" value="GAD domain-like"/>
    <property type="match status" value="1"/>
</dbReference>
<proteinExistence type="inferred from homology"/>
<dbReference type="InterPro" id="IPR004115">
    <property type="entry name" value="GAD-like_sf"/>
</dbReference>
<gene>
    <name evidence="8" type="ORF">S01H1_77138</name>
</gene>
<dbReference type="GO" id="GO:0004815">
    <property type="term" value="F:aspartate-tRNA ligase activity"/>
    <property type="evidence" value="ECO:0007669"/>
    <property type="project" value="TreeGrafter"/>
</dbReference>
<reference evidence="8" key="1">
    <citation type="journal article" date="2014" name="Front. Microbiol.">
        <title>High frequency of phylogenetically diverse reductive dehalogenase-homologous genes in deep subseafloor sedimentary metagenomes.</title>
        <authorList>
            <person name="Kawai M."/>
            <person name="Futagami T."/>
            <person name="Toyoda A."/>
            <person name="Takaki Y."/>
            <person name="Nishi S."/>
            <person name="Hori S."/>
            <person name="Arai W."/>
            <person name="Tsubouchi T."/>
            <person name="Morono Y."/>
            <person name="Uchiyama I."/>
            <person name="Ito T."/>
            <person name="Fujiyama A."/>
            <person name="Inagaki F."/>
            <person name="Takami H."/>
        </authorList>
    </citation>
    <scope>NUCLEOTIDE SEQUENCE</scope>
    <source>
        <strain evidence="8">Expedition CK06-06</strain>
    </source>
</reference>
<sequence>MQRNLILRHRVLHGIRNYFSDQRFIEIETPFLTKSTPEGARDFLVPSRFSPGSFYALPQSPQLFKQLFMIGGVDRYFQIVKCFRDENLRADRQPEFTQLDLEVSFPQAKEEILDLVEGMLRTVFSEVFSIALPKPFPRLSHAEALARYGSDKPDLRFGMEIHDLSHLVRESDFRVFTETIERGGRVSGIVASGCAGYSRSRIDRLQEVVRNAGAKGLS</sequence>
<dbReference type="EMBL" id="BARS01051826">
    <property type="protein sequence ID" value="GAG49072.1"/>
    <property type="molecule type" value="Genomic_DNA"/>
</dbReference>
<dbReference type="InterPro" id="IPR045864">
    <property type="entry name" value="aa-tRNA-synth_II/BPL/LPL"/>
</dbReference>
<protein>
    <recommendedName>
        <fullName evidence="7">Aminoacyl-transfer RNA synthetases class-II family profile domain-containing protein</fullName>
    </recommendedName>
</protein>
<dbReference type="PROSITE" id="PS50862">
    <property type="entry name" value="AA_TRNA_LIGASE_II"/>
    <property type="match status" value="1"/>
</dbReference>
<evidence type="ECO:0000256" key="6">
    <source>
        <dbReference type="ARBA" id="ARBA00023146"/>
    </source>
</evidence>
<comment type="similarity">
    <text evidence="1">Belongs to the class-II aminoacyl-tRNA synthetase family. Type 1 subfamily.</text>
</comment>
<dbReference type="Gene3D" id="3.30.930.10">
    <property type="entry name" value="Bira Bifunctional Protein, Domain 2"/>
    <property type="match status" value="1"/>
</dbReference>
<organism evidence="8">
    <name type="scientific">marine sediment metagenome</name>
    <dbReference type="NCBI Taxonomy" id="412755"/>
    <lineage>
        <taxon>unclassified sequences</taxon>
        <taxon>metagenomes</taxon>
        <taxon>ecological metagenomes</taxon>
    </lineage>
</organism>
<dbReference type="SUPFAM" id="SSF55681">
    <property type="entry name" value="Class II aaRS and biotin synthetases"/>
    <property type="match status" value="1"/>
</dbReference>
<evidence type="ECO:0000259" key="7">
    <source>
        <dbReference type="PROSITE" id="PS50862"/>
    </source>
</evidence>
<accession>X0YQB3</accession>
<dbReference type="InterPro" id="IPR004364">
    <property type="entry name" value="Aa-tRNA-synt_II"/>
</dbReference>
<evidence type="ECO:0000313" key="8">
    <source>
        <dbReference type="EMBL" id="GAG49072.1"/>
    </source>
</evidence>
<evidence type="ECO:0000256" key="5">
    <source>
        <dbReference type="ARBA" id="ARBA00022917"/>
    </source>
</evidence>
<evidence type="ECO:0000256" key="1">
    <source>
        <dbReference type="ARBA" id="ARBA00006303"/>
    </source>
</evidence>
<dbReference type="GO" id="GO:0005737">
    <property type="term" value="C:cytoplasm"/>
    <property type="evidence" value="ECO:0007669"/>
    <property type="project" value="InterPro"/>
</dbReference>
<keyword evidence="5" id="KW-0648">Protein biosynthesis</keyword>
<feature type="domain" description="Aminoacyl-transfer RNA synthetases class-II family profile" evidence="7">
    <location>
        <begin position="1"/>
        <end position="161"/>
    </location>
</feature>